<accession>A0A0F6RLM9</accession>
<sequence length="54" mass="6216">MAIITSNIEKPDSDDDSFDCIPFSFDFTFYPPFFPKTTGFFSSQLQSNKIIGYF</sequence>
<reference evidence="1 2" key="1">
    <citation type="journal article" date="2015" name="Genome Announc.">
        <title>Complete Genome Sequence of Microcystis aeruginosa NIES-2549, a Bloom-Forming Cyanobacterium from Lake Kasumigaura, Japan.</title>
        <authorList>
            <person name="Yamaguchi H."/>
            <person name="Suzuki S."/>
            <person name="Tanabe Y."/>
            <person name="Osana Y."/>
            <person name="Shimura Y."/>
            <person name="Ishida K."/>
            <person name="Kawachi M."/>
        </authorList>
    </citation>
    <scope>NUCLEOTIDE SEQUENCE [LARGE SCALE GENOMIC DNA]</scope>
    <source>
        <strain evidence="1 2">NIES-2549</strain>
    </source>
</reference>
<proteinExistence type="predicted"/>
<organism evidence="1 2">
    <name type="scientific">Microcystis aeruginosa NIES-2549</name>
    <dbReference type="NCBI Taxonomy" id="1641812"/>
    <lineage>
        <taxon>Bacteria</taxon>
        <taxon>Bacillati</taxon>
        <taxon>Cyanobacteriota</taxon>
        <taxon>Cyanophyceae</taxon>
        <taxon>Oscillatoriophycideae</taxon>
        <taxon>Chroococcales</taxon>
        <taxon>Microcystaceae</taxon>
        <taxon>Microcystis</taxon>
    </lineage>
</organism>
<dbReference type="Proteomes" id="UP000034103">
    <property type="component" value="Chromosome"/>
</dbReference>
<evidence type="ECO:0000313" key="2">
    <source>
        <dbReference type="Proteomes" id="UP000034103"/>
    </source>
</evidence>
<gene>
    <name evidence="1" type="ORF">MYAER_2476</name>
</gene>
<protein>
    <submittedName>
        <fullName evidence="1">Uncharacterized protein</fullName>
    </submittedName>
</protein>
<dbReference type="EMBL" id="CP011304">
    <property type="protein sequence ID" value="AKE64820.1"/>
    <property type="molecule type" value="Genomic_DNA"/>
</dbReference>
<name>A0A0F6RLM9_MICAE</name>
<dbReference type="HOGENOM" id="CLU_3045291_0_0_3"/>
<dbReference type="AlphaFoldDB" id="A0A0F6RLM9"/>
<evidence type="ECO:0000313" key="1">
    <source>
        <dbReference type="EMBL" id="AKE64820.1"/>
    </source>
</evidence>
<dbReference type="PATRIC" id="fig|1641812.3.peg.2561"/>